<dbReference type="EMBL" id="DVMR01000013">
    <property type="protein sequence ID" value="HIU42886.1"/>
    <property type="molecule type" value="Genomic_DNA"/>
</dbReference>
<evidence type="ECO:0000256" key="4">
    <source>
        <dbReference type="ARBA" id="ARBA00022679"/>
    </source>
</evidence>
<dbReference type="EC" id="2.1.1.-" evidence="6"/>
<sequence length="326" mass="35168">MDYYRLVIETTSAAAEVLAAALSHISPFCEIDDPDNVRELTQAPSPRWDYLGEELFENSGRTPTVTFYFERGEQGALLLRETEAAVRALAQNDSQGFYGSLKMRVDEVKSEDWENNWKQYYKPFAVGSRLLVHPSWEPVPQDAQGRKVLTIDPSSSFGTGSHATTRLCMETLDGMELCGANVLDMGCGSGILAATAVLLGAQSAFLCDIEPAAVKTAAENVGQAAAEAGTGAVCRAACGNWLENAGLAAQIAGQGPYDVICANIVADVLIAMCTGLISVLRPGGVILLSGIIDSRRDEVLETYEKAGLHLECEKNRDGWTMFSMKR</sequence>
<feature type="binding site" evidence="6">
    <location>
        <position position="208"/>
    </location>
    <ligand>
        <name>S-adenosyl-L-methionine</name>
        <dbReference type="ChEBI" id="CHEBI:59789"/>
    </ligand>
</feature>
<comment type="caution">
    <text evidence="7">The sequence shown here is derived from an EMBL/GenBank/DDBJ whole genome shotgun (WGS) entry which is preliminary data.</text>
</comment>
<name>A0A9D1IUA8_9CLOT</name>
<keyword evidence="2 6" id="KW-0963">Cytoplasm</keyword>
<dbReference type="AlphaFoldDB" id="A0A9D1IUA8"/>
<evidence type="ECO:0000256" key="2">
    <source>
        <dbReference type="ARBA" id="ARBA00022490"/>
    </source>
</evidence>
<comment type="subcellular location">
    <subcellularLocation>
        <location evidence="6">Cytoplasm</location>
    </subcellularLocation>
</comment>
<dbReference type="Pfam" id="PF06325">
    <property type="entry name" value="PrmA"/>
    <property type="match status" value="1"/>
</dbReference>
<dbReference type="CDD" id="cd02440">
    <property type="entry name" value="AdoMet_MTases"/>
    <property type="match status" value="1"/>
</dbReference>
<dbReference type="PIRSF" id="PIRSF000401">
    <property type="entry name" value="RPL11_MTase"/>
    <property type="match status" value="1"/>
</dbReference>
<proteinExistence type="inferred from homology"/>
<accession>A0A9D1IUA8</accession>
<gene>
    <name evidence="6" type="primary">prmA</name>
    <name evidence="7" type="ORF">IAB67_01155</name>
</gene>
<dbReference type="PANTHER" id="PTHR43648">
    <property type="entry name" value="ELECTRON TRANSFER FLAVOPROTEIN BETA SUBUNIT LYSINE METHYLTRANSFERASE"/>
    <property type="match status" value="1"/>
</dbReference>
<feature type="binding site" evidence="6">
    <location>
        <position position="165"/>
    </location>
    <ligand>
        <name>S-adenosyl-L-methionine</name>
        <dbReference type="ChEBI" id="CHEBI:59789"/>
    </ligand>
</feature>
<dbReference type="GO" id="GO:0032259">
    <property type="term" value="P:methylation"/>
    <property type="evidence" value="ECO:0007669"/>
    <property type="project" value="UniProtKB-KW"/>
</dbReference>
<protein>
    <recommendedName>
        <fullName evidence="6">Ribosomal protein L11 methyltransferase</fullName>
        <shortName evidence="6">L11 Mtase</shortName>
        <ecNumber evidence="6">2.1.1.-</ecNumber>
    </recommendedName>
</protein>
<evidence type="ECO:0000256" key="3">
    <source>
        <dbReference type="ARBA" id="ARBA00022603"/>
    </source>
</evidence>
<keyword evidence="4 6" id="KW-0808">Transferase</keyword>
<evidence type="ECO:0000256" key="1">
    <source>
        <dbReference type="ARBA" id="ARBA00009741"/>
    </source>
</evidence>
<reference evidence="7" key="2">
    <citation type="journal article" date="2021" name="PeerJ">
        <title>Extensive microbial diversity within the chicken gut microbiome revealed by metagenomics and culture.</title>
        <authorList>
            <person name="Gilroy R."/>
            <person name="Ravi A."/>
            <person name="Getino M."/>
            <person name="Pursley I."/>
            <person name="Horton D.L."/>
            <person name="Alikhan N.F."/>
            <person name="Baker D."/>
            <person name="Gharbi K."/>
            <person name="Hall N."/>
            <person name="Watson M."/>
            <person name="Adriaenssens E.M."/>
            <person name="Foster-Nyarko E."/>
            <person name="Jarju S."/>
            <person name="Secka A."/>
            <person name="Antonio M."/>
            <person name="Oren A."/>
            <person name="Chaudhuri R.R."/>
            <person name="La Ragione R."/>
            <person name="Hildebrand F."/>
            <person name="Pallen M.J."/>
        </authorList>
    </citation>
    <scope>NUCLEOTIDE SEQUENCE</scope>
    <source>
        <strain evidence="7">CHK191-8634</strain>
    </source>
</reference>
<keyword evidence="7" id="KW-0689">Ribosomal protein</keyword>
<evidence type="ECO:0000313" key="7">
    <source>
        <dbReference type="EMBL" id="HIU42886.1"/>
    </source>
</evidence>
<dbReference type="SUPFAM" id="SSF53335">
    <property type="entry name" value="S-adenosyl-L-methionine-dependent methyltransferases"/>
    <property type="match status" value="1"/>
</dbReference>
<dbReference type="InterPro" id="IPR050078">
    <property type="entry name" value="Ribosomal_L11_MeTrfase_PrmA"/>
</dbReference>
<evidence type="ECO:0000256" key="6">
    <source>
        <dbReference type="HAMAP-Rule" id="MF_00735"/>
    </source>
</evidence>
<keyword evidence="5 6" id="KW-0949">S-adenosyl-L-methionine</keyword>
<dbReference type="GO" id="GO:0005840">
    <property type="term" value="C:ribosome"/>
    <property type="evidence" value="ECO:0007669"/>
    <property type="project" value="UniProtKB-KW"/>
</dbReference>
<dbReference type="Gene3D" id="3.40.50.150">
    <property type="entry name" value="Vaccinia Virus protein VP39"/>
    <property type="match status" value="1"/>
</dbReference>
<keyword evidence="7" id="KW-0687">Ribonucleoprotein</keyword>
<dbReference type="Proteomes" id="UP000824073">
    <property type="component" value="Unassembled WGS sequence"/>
</dbReference>
<reference evidence="7" key="1">
    <citation type="submission" date="2020-10" db="EMBL/GenBank/DDBJ databases">
        <authorList>
            <person name="Gilroy R."/>
        </authorList>
    </citation>
    <scope>NUCLEOTIDE SEQUENCE</scope>
    <source>
        <strain evidence="7">CHK191-8634</strain>
    </source>
</reference>
<dbReference type="InterPro" id="IPR004498">
    <property type="entry name" value="Ribosomal_PrmA_MeTrfase"/>
</dbReference>
<feature type="binding site" evidence="6">
    <location>
        <position position="186"/>
    </location>
    <ligand>
        <name>S-adenosyl-L-methionine</name>
        <dbReference type="ChEBI" id="CHEBI:59789"/>
    </ligand>
</feature>
<comment type="function">
    <text evidence="6">Methylates ribosomal protein L11.</text>
</comment>
<dbReference type="InterPro" id="IPR029063">
    <property type="entry name" value="SAM-dependent_MTases_sf"/>
</dbReference>
<dbReference type="PANTHER" id="PTHR43648:SF1">
    <property type="entry name" value="ELECTRON TRANSFER FLAVOPROTEIN BETA SUBUNIT LYSINE METHYLTRANSFERASE"/>
    <property type="match status" value="1"/>
</dbReference>
<dbReference type="HAMAP" id="MF_00735">
    <property type="entry name" value="Methyltr_PrmA"/>
    <property type="match status" value="1"/>
</dbReference>
<comment type="similarity">
    <text evidence="1 6">Belongs to the methyltransferase superfamily. PrmA family.</text>
</comment>
<evidence type="ECO:0000313" key="8">
    <source>
        <dbReference type="Proteomes" id="UP000824073"/>
    </source>
</evidence>
<evidence type="ECO:0000256" key="5">
    <source>
        <dbReference type="ARBA" id="ARBA00022691"/>
    </source>
</evidence>
<feature type="binding site" evidence="6">
    <location>
        <position position="263"/>
    </location>
    <ligand>
        <name>S-adenosyl-L-methionine</name>
        <dbReference type="ChEBI" id="CHEBI:59789"/>
    </ligand>
</feature>
<dbReference type="GO" id="GO:0008276">
    <property type="term" value="F:protein methyltransferase activity"/>
    <property type="evidence" value="ECO:0007669"/>
    <property type="project" value="UniProtKB-UniRule"/>
</dbReference>
<organism evidence="7 8">
    <name type="scientific">Candidatus Ventrousia excrementavium</name>
    <dbReference type="NCBI Taxonomy" id="2840961"/>
    <lineage>
        <taxon>Bacteria</taxon>
        <taxon>Bacillati</taxon>
        <taxon>Bacillota</taxon>
        <taxon>Clostridia</taxon>
        <taxon>Eubacteriales</taxon>
        <taxon>Clostridiaceae</taxon>
        <taxon>Clostridiaceae incertae sedis</taxon>
        <taxon>Candidatus Ventrousia</taxon>
    </lineage>
</organism>
<comment type="catalytic activity">
    <reaction evidence="6">
        <text>L-lysyl-[protein] + 3 S-adenosyl-L-methionine = N(6),N(6),N(6)-trimethyl-L-lysyl-[protein] + 3 S-adenosyl-L-homocysteine + 3 H(+)</text>
        <dbReference type="Rhea" id="RHEA:54192"/>
        <dbReference type="Rhea" id="RHEA-COMP:9752"/>
        <dbReference type="Rhea" id="RHEA-COMP:13826"/>
        <dbReference type="ChEBI" id="CHEBI:15378"/>
        <dbReference type="ChEBI" id="CHEBI:29969"/>
        <dbReference type="ChEBI" id="CHEBI:57856"/>
        <dbReference type="ChEBI" id="CHEBI:59789"/>
        <dbReference type="ChEBI" id="CHEBI:61961"/>
    </reaction>
</comment>
<keyword evidence="3 6" id="KW-0489">Methyltransferase</keyword>
<dbReference type="GO" id="GO:0005737">
    <property type="term" value="C:cytoplasm"/>
    <property type="evidence" value="ECO:0007669"/>
    <property type="project" value="UniProtKB-SubCell"/>
</dbReference>